<evidence type="ECO:0000256" key="5">
    <source>
        <dbReference type="ARBA" id="ARBA00022490"/>
    </source>
</evidence>
<dbReference type="SMART" id="SM00481">
    <property type="entry name" value="POLIIIAc"/>
    <property type="match status" value="1"/>
</dbReference>
<dbReference type="GO" id="GO:0003676">
    <property type="term" value="F:nucleic acid binding"/>
    <property type="evidence" value="ECO:0007669"/>
    <property type="project" value="InterPro"/>
</dbReference>
<dbReference type="InterPro" id="IPR011708">
    <property type="entry name" value="DNA_pol3_alpha_NTPase_dom"/>
</dbReference>
<dbReference type="NCBIfam" id="NF004225">
    <property type="entry name" value="PRK05672.1"/>
    <property type="match status" value="1"/>
</dbReference>
<evidence type="ECO:0000256" key="6">
    <source>
        <dbReference type="ARBA" id="ARBA00022679"/>
    </source>
</evidence>
<comment type="caution">
    <text evidence="15">The sequence shown here is derived from an EMBL/GenBank/DDBJ whole genome shotgun (WGS) entry which is preliminary data.</text>
</comment>
<dbReference type="Gene3D" id="1.10.150.870">
    <property type="match status" value="1"/>
</dbReference>
<dbReference type="Pfam" id="PF17657">
    <property type="entry name" value="DNA_pol3_finger"/>
    <property type="match status" value="1"/>
</dbReference>
<evidence type="ECO:0000256" key="1">
    <source>
        <dbReference type="ARBA" id="ARBA00004496"/>
    </source>
</evidence>
<evidence type="ECO:0000256" key="9">
    <source>
        <dbReference type="ARBA" id="ARBA00022763"/>
    </source>
</evidence>
<keyword evidence="16" id="KW-1185">Reference proteome</keyword>
<evidence type="ECO:0000256" key="10">
    <source>
        <dbReference type="ARBA" id="ARBA00022932"/>
    </source>
</evidence>
<accession>A0A178MN56</accession>
<protein>
    <recommendedName>
        <fullName evidence="4 13">Error-prone DNA polymerase</fullName>
        <ecNumber evidence="3 13">2.7.7.7</ecNumber>
    </recommendedName>
</protein>
<dbReference type="CDD" id="cd07434">
    <property type="entry name" value="PHP_PolIIIA_DnaE2"/>
    <property type="match status" value="1"/>
</dbReference>
<dbReference type="GO" id="GO:0006281">
    <property type="term" value="P:DNA repair"/>
    <property type="evidence" value="ECO:0007669"/>
    <property type="project" value="UniProtKB-UniRule"/>
</dbReference>
<dbReference type="GO" id="GO:0008408">
    <property type="term" value="F:3'-5' exonuclease activity"/>
    <property type="evidence" value="ECO:0007669"/>
    <property type="project" value="InterPro"/>
</dbReference>
<dbReference type="InterPro" id="IPR004013">
    <property type="entry name" value="PHP_dom"/>
</dbReference>
<dbReference type="InterPro" id="IPR003141">
    <property type="entry name" value="Pol/His_phosphatase_N"/>
</dbReference>
<evidence type="ECO:0000256" key="11">
    <source>
        <dbReference type="ARBA" id="ARBA00023204"/>
    </source>
</evidence>
<evidence type="ECO:0000256" key="13">
    <source>
        <dbReference type="HAMAP-Rule" id="MF_01902"/>
    </source>
</evidence>
<evidence type="ECO:0000259" key="14">
    <source>
        <dbReference type="SMART" id="SM00481"/>
    </source>
</evidence>
<dbReference type="OrthoDB" id="9803237at2"/>
<dbReference type="Pfam" id="PF14579">
    <property type="entry name" value="HHH_6"/>
    <property type="match status" value="1"/>
</dbReference>
<evidence type="ECO:0000256" key="2">
    <source>
        <dbReference type="ARBA" id="ARBA00007391"/>
    </source>
</evidence>
<feature type="domain" description="Polymerase/histidinol phosphatase N-terminal" evidence="14">
    <location>
        <begin position="5"/>
        <end position="72"/>
    </location>
</feature>
<keyword evidence="9 13" id="KW-0227">DNA damage</keyword>
<comment type="function">
    <text evidence="13">DNA polymerase involved in damage-induced mutagenesis and translesion synthesis (TLS). It is not the major replicative DNA polymerase.</text>
</comment>
<dbReference type="NCBIfam" id="TIGR00594">
    <property type="entry name" value="polc"/>
    <property type="match status" value="1"/>
</dbReference>
<dbReference type="EMBL" id="LWQU01000141">
    <property type="protein sequence ID" value="OAN50106.1"/>
    <property type="molecule type" value="Genomic_DNA"/>
</dbReference>
<dbReference type="InterPro" id="IPR004365">
    <property type="entry name" value="NA-bd_OB_tRNA"/>
</dbReference>
<evidence type="ECO:0000313" key="15">
    <source>
        <dbReference type="EMBL" id="OAN50106.1"/>
    </source>
</evidence>
<dbReference type="SUPFAM" id="SSF89550">
    <property type="entry name" value="PHP domain-like"/>
    <property type="match status" value="1"/>
</dbReference>
<dbReference type="Proteomes" id="UP000078543">
    <property type="component" value="Unassembled WGS sequence"/>
</dbReference>
<dbReference type="Pfam" id="PF01336">
    <property type="entry name" value="tRNA_anti-codon"/>
    <property type="match status" value="1"/>
</dbReference>
<keyword evidence="8 13" id="KW-0235">DNA replication</keyword>
<dbReference type="HAMAP" id="MF_01902">
    <property type="entry name" value="DNApol_error_prone"/>
    <property type="match status" value="1"/>
</dbReference>
<keyword evidence="5 13" id="KW-0963">Cytoplasm</keyword>
<dbReference type="InterPro" id="IPR016195">
    <property type="entry name" value="Pol/histidinol_Pase-like"/>
</dbReference>
<dbReference type="STRING" id="1437059.A6A05_02035"/>
<dbReference type="PANTHER" id="PTHR32294:SF4">
    <property type="entry name" value="ERROR-PRONE DNA POLYMERASE"/>
    <property type="match status" value="1"/>
</dbReference>
<comment type="catalytic activity">
    <reaction evidence="12 13">
        <text>DNA(n) + a 2'-deoxyribonucleoside 5'-triphosphate = DNA(n+1) + diphosphate</text>
        <dbReference type="Rhea" id="RHEA:22508"/>
        <dbReference type="Rhea" id="RHEA-COMP:17339"/>
        <dbReference type="Rhea" id="RHEA-COMP:17340"/>
        <dbReference type="ChEBI" id="CHEBI:33019"/>
        <dbReference type="ChEBI" id="CHEBI:61560"/>
        <dbReference type="ChEBI" id="CHEBI:173112"/>
        <dbReference type="EC" id="2.7.7.7"/>
    </reaction>
</comment>
<keyword evidence="7 13" id="KW-0548">Nucleotidyltransferase</keyword>
<evidence type="ECO:0000256" key="3">
    <source>
        <dbReference type="ARBA" id="ARBA00012417"/>
    </source>
</evidence>
<reference evidence="15 16" key="1">
    <citation type="submission" date="2016-04" db="EMBL/GenBank/DDBJ databases">
        <title>Draft genome sequence of freshwater magnetotactic bacteria Magnetospirillum marisnigri SP-1 and Magnetospirillum moscoviense BB-1.</title>
        <authorList>
            <person name="Koziaeva V."/>
            <person name="Dziuba M.V."/>
            <person name="Ivanov T.M."/>
            <person name="Kuznetsov B."/>
            <person name="Grouzdev D.S."/>
        </authorList>
    </citation>
    <scope>NUCLEOTIDE SEQUENCE [LARGE SCALE GENOMIC DNA]</scope>
    <source>
        <strain evidence="15 16">BB-1</strain>
    </source>
</reference>
<dbReference type="GO" id="GO:0005737">
    <property type="term" value="C:cytoplasm"/>
    <property type="evidence" value="ECO:0007669"/>
    <property type="project" value="UniProtKB-SubCell"/>
</dbReference>
<evidence type="ECO:0000256" key="7">
    <source>
        <dbReference type="ARBA" id="ARBA00022695"/>
    </source>
</evidence>
<organism evidence="15 16">
    <name type="scientific">Magnetospirillum moscoviense</name>
    <dbReference type="NCBI Taxonomy" id="1437059"/>
    <lineage>
        <taxon>Bacteria</taxon>
        <taxon>Pseudomonadati</taxon>
        <taxon>Pseudomonadota</taxon>
        <taxon>Alphaproteobacteria</taxon>
        <taxon>Rhodospirillales</taxon>
        <taxon>Rhodospirillaceae</taxon>
        <taxon>Magnetospirillum</taxon>
    </lineage>
</organism>
<dbReference type="GO" id="GO:0006260">
    <property type="term" value="P:DNA replication"/>
    <property type="evidence" value="ECO:0007669"/>
    <property type="project" value="UniProtKB-KW"/>
</dbReference>
<dbReference type="CDD" id="cd04485">
    <property type="entry name" value="DnaE_OBF"/>
    <property type="match status" value="1"/>
</dbReference>
<dbReference type="GO" id="GO:0003887">
    <property type="term" value="F:DNA-directed DNA polymerase activity"/>
    <property type="evidence" value="ECO:0007669"/>
    <property type="project" value="UniProtKB-UniRule"/>
</dbReference>
<dbReference type="AlphaFoldDB" id="A0A178MN56"/>
<evidence type="ECO:0000256" key="4">
    <source>
        <dbReference type="ARBA" id="ARBA00017273"/>
    </source>
</evidence>
<dbReference type="PANTHER" id="PTHR32294">
    <property type="entry name" value="DNA POLYMERASE III SUBUNIT ALPHA"/>
    <property type="match status" value="1"/>
</dbReference>
<sequence length="1028" mass="112103">MTQYCELQVTSNYSFLHGASHPDELASAAAALGLSALAVTDRNSVAGIVRAHGAARQAGIRLLPGARLEPTDGMAMLCLPTDRAAWGRLTRLLTLGRRRADKGSCAFTRAELADHADGQVLIALPPPDPDADFAAELAAWGRDRPGRVFLAASRRFDDRDRARLADLDELAGQCATPLVATNDVLMHVPERRPLLDVLTCIRLGTTITAAGWALAAHAERHLKPPEEMARLFARHPDAITRTADIALLCRFSLDQLRYEYPDEEEGDGQTPHQRLARLVAAGAAQRYPTGIPAKVQAALAHEMALIGQLGFAPYFLTVEGIVRFARQQGILCQGRGSAANSAVCFCLGITNVDPAVFDLLFERFISAERGEPPDIDVDFEHERREEVIQHIYARHGRDRAGLTATVIHYRARSAVREVGRALGLSDDSVAALAKTSSGYSSKPIDPARVRELGLDPDSPALARVLDLAAQLTGFPRHLSQHVGGFVVSRHRLDELVPIENARMDGRTVIEWDKDDLDTLGMVKVDVLALGMLTCIRKAFALLADHCGIEIDLATVPREDPAVYDMLGRADSIGVFQVESRAQMTMLPRLKPRCFYDLVIEVAIVRPGPIQGDMVHPYLRRRQGLEKVEYPSPELERVLGKTLGVPLFQEQVMQIAIVAAGFTPAEADQLRRSMAAFCRTGQVGRFRDKLITGMRERGYTDEFAERVFRQIEGFAEYGFPESHAASFAHLVYVSAWLKCHHPAAFACALLNSQPMGFYAPAQIVRDAQDHGIEVRSVDVSASDWDNRLEERKGGGLALRLGLRQIDGLPQAGGRRLAARRPYGSFADLVARTGLTRPELERLARADAFGSLKLSRRDALWQAKALTAPPPPLLAALAAAPSREPAVSLPTMGLGEEVVHDYASLRLSLKAHPLALLRPNLDSAGVRPAADLARRQGGRIAVAGLVLVRQRPGTASGVIFLTLEDESGIANIVVWPTMFEAARKAVLTGRLLRIDGTIQREGPVVHVVAKTILDMTGALGLLVPRSRDFC</sequence>
<comment type="similarity">
    <text evidence="2 13">Belongs to the DNA polymerase type-C family. DnaE2 subfamily.</text>
</comment>
<keyword evidence="6 13" id="KW-0808">Transferase</keyword>
<dbReference type="InterPro" id="IPR023073">
    <property type="entry name" value="DnaE2"/>
</dbReference>
<dbReference type="InterPro" id="IPR004805">
    <property type="entry name" value="DnaE2/DnaE/PolC"/>
</dbReference>
<keyword evidence="11 13" id="KW-0234">DNA repair</keyword>
<keyword evidence="10 13" id="KW-0239">DNA-directed DNA polymerase</keyword>
<dbReference type="RefSeq" id="WP_068500969.1">
    <property type="nucleotide sequence ID" value="NZ_LWQU01000141.1"/>
</dbReference>
<dbReference type="Pfam" id="PF07733">
    <property type="entry name" value="DNA_pol3_alpha"/>
    <property type="match status" value="1"/>
</dbReference>
<name>A0A178MN56_9PROT</name>
<dbReference type="InterPro" id="IPR029460">
    <property type="entry name" value="DNAPol_HHH"/>
</dbReference>
<evidence type="ECO:0000256" key="8">
    <source>
        <dbReference type="ARBA" id="ARBA00022705"/>
    </source>
</evidence>
<comment type="subcellular location">
    <subcellularLocation>
        <location evidence="1 13">Cytoplasm</location>
    </subcellularLocation>
</comment>
<proteinExistence type="inferred from homology"/>
<dbReference type="Gene3D" id="3.20.20.140">
    <property type="entry name" value="Metal-dependent hydrolases"/>
    <property type="match status" value="1"/>
</dbReference>
<dbReference type="EC" id="2.7.7.7" evidence="3 13"/>
<evidence type="ECO:0000313" key="16">
    <source>
        <dbReference type="Proteomes" id="UP000078543"/>
    </source>
</evidence>
<dbReference type="Pfam" id="PF02811">
    <property type="entry name" value="PHP"/>
    <property type="match status" value="1"/>
</dbReference>
<dbReference type="InterPro" id="IPR040982">
    <property type="entry name" value="DNA_pol3_finger"/>
</dbReference>
<evidence type="ECO:0000256" key="12">
    <source>
        <dbReference type="ARBA" id="ARBA00049244"/>
    </source>
</evidence>
<gene>
    <name evidence="13" type="primary">dnaE2</name>
    <name evidence="15" type="ORF">A6A05_02035</name>
</gene>